<evidence type="ECO:0000313" key="3">
    <source>
        <dbReference type="Proteomes" id="UP001190926"/>
    </source>
</evidence>
<keyword evidence="3" id="KW-1185">Reference proteome</keyword>
<evidence type="ECO:0000313" key="2">
    <source>
        <dbReference type="EMBL" id="KAH6833457.1"/>
    </source>
</evidence>
<proteinExistence type="predicted"/>
<dbReference type="Gene3D" id="1.20.1280.50">
    <property type="match status" value="1"/>
</dbReference>
<feature type="domain" description="F-box" evidence="1">
    <location>
        <begin position="8"/>
        <end position="45"/>
    </location>
</feature>
<dbReference type="InterPro" id="IPR050796">
    <property type="entry name" value="SCF_F-box_component"/>
</dbReference>
<dbReference type="InterPro" id="IPR017451">
    <property type="entry name" value="F-box-assoc_interact_dom"/>
</dbReference>
<gene>
    <name evidence="2" type="ORF">C2S53_012679</name>
</gene>
<dbReference type="SMART" id="SM00256">
    <property type="entry name" value="FBOX"/>
    <property type="match status" value="1"/>
</dbReference>
<dbReference type="Proteomes" id="UP001190926">
    <property type="component" value="Unassembled WGS sequence"/>
</dbReference>
<dbReference type="CDD" id="cd22157">
    <property type="entry name" value="F-box_AtFBW1-like"/>
    <property type="match status" value="1"/>
</dbReference>
<sequence length="363" mass="41602">MASTWPNNDIVTEILSHLPIRSLFRFRIVCKFWRDVIDSPTFRKLHIQKQDNNNNEDDTVLVQFSFIRNRISKLSIMLLDNGKPSHAFPALTQFCNDHLKPDFFGTAYGLNLGVVGPANGLICIYHGRLNGPIAVCNPSLGQIKLLPESPKCLFPNMRGMVYTDVGIGFDNVVQGYKVVRLMSSSGQDRLHASVYSRTTNSWRELAGDAILDQELYVIKPIKSSYKNGSFAHWRAIRVVGANRETLILSFDMKNEVFRILEMPDYERLRSLGNIKIFATDDSFVLFIYSDLDNGYSRVRGPKSLMIFEARFEGNTLRWDFATKVGEFGRITPTPKALWRSDCVVLEHFSMKKRLIFYDYCVRN</sequence>
<dbReference type="InterPro" id="IPR036047">
    <property type="entry name" value="F-box-like_dom_sf"/>
</dbReference>
<accession>A0AAD4PC63</accession>
<dbReference type="PANTHER" id="PTHR31672">
    <property type="entry name" value="BNACNNG10540D PROTEIN"/>
    <property type="match status" value="1"/>
</dbReference>
<evidence type="ECO:0000259" key="1">
    <source>
        <dbReference type="PROSITE" id="PS50181"/>
    </source>
</evidence>
<comment type="caution">
    <text evidence="2">The sequence shown here is derived from an EMBL/GenBank/DDBJ whole genome shotgun (WGS) entry which is preliminary data.</text>
</comment>
<dbReference type="InterPro" id="IPR001810">
    <property type="entry name" value="F-box_dom"/>
</dbReference>
<dbReference type="InterPro" id="IPR006527">
    <property type="entry name" value="F-box-assoc_dom_typ1"/>
</dbReference>
<dbReference type="PANTHER" id="PTHR31672:SF13">
    <property type="entry name" value="F-BOX PROTEIN CPR30-LIKE"/>
    <property type="match status" value="1"/>
</dbReference>
<dbReference type="PROSITE" id="PS50181">
    <property type="entry name" value="FBOX"/>
    <property type="match status" value="1"/>
</dbReference>
<reference evidence="2 3" key="1">
    <citation type="journal article" date="2021" name="Nat. Commun.">
        <title>Incipient diploidization of the medicinal plant Perilla within 10,000 years.</title>
        <authorList>
            <person name="Zhang Y."/>
            <person name="Shen Q."/>
            <person name="Leng L."/>
            <person name="Zhang D."/>
            <person name="Chen S."/>
            <person name="Shi Y."/>
            <person name="Ning Z."/>
            <person name="Chen S."/>
        </authorList>
    </citation>
    <scope>NUCLEOTIDE SEQUENCE [LARGE SCALE GENOMIC DNA]</scope>
    <source>
        <strain evidence="3">cv. PC099</strain>
    </source>
</reference>
<dbReference type="Pfam" id="PF00646">
    <property type="entry name" value="F-box"/>
    <property type="match status" value="1"/>
</dbReference>
<dbReference type="Pfam" id="PF07734">
    <property type="entry name" value="FBA_1"/>
    <property type="match status" value="1"/>
</dbReference>
<dbReference type="EMBL" id="SDAM02000058">
    <property type="protein sequence ID" value="KAH6833457.1"/>
    <property type="molecule type" value="Genomic_DNA"/>
</dbReference>
<name>A0AAD4PC63_PERFH</name>
<dbReference type="AlphaFoldDB" id="A0AAD4PC63"/>
<dbReference type="NCBIfam" id="TIGR01640">
    <property type="entry name" value="F_box_assoc_1"/>
    <property type="match status" value="1"/>
</dbReference>
<protein>
    <recommendedName>
        <fullName evidence="1">F-box domain-containing protein</fullName>
    </recommendedName>
</protein>
<dbReference type="SUPFAM" id="SSF81383">
    <property type="entry name" value="F-box domain"/>
    <property type="match status" value="1"/>
</dbReference>
<organism evidence="2 3">
    <name type="scientific">Perilla frutescens var. hirtella</name>
    <name type="common">Perilla citriodora</name>
    <name type="synonym">Perilla setoyensis</name>
    <dbReference type="NCBI Taxonomy" id="608512"/>
    <lineage>
        <taxon>Eukaryota</taxon>
        <taxon>Viridiplantae</taxon>
        <taxon>Streptophyta</taxon>
        <taxon>Embryophyta</taxon>
        <taxon>Tracheophyta</taxon>
        <taxon>Spermatophyta</taxon>
        <taxon>Magnoliopsida</taxon>
        <taxon>eudicotyledons</taxon>
        <taxon>Gunneridae</taxon>
        <taxon>Pentapetalae</taxon>
        <taxon>asterids</taxon>
        <taxon>lamiids</taxon>
        <taxon>Lamiales</taxon>
        <taxon>Lamiaceae</taxon>
        <taxon>Nepetoideae</taxon>
        <taxon>Elsholtzieae</taxon>
        <taxon>Perilla</taxon>
    </lineage>
</organism>